<gene>
    <name evidence="8" type="ORF">HAZT_HAZT002400</name>
</gene>
<dbReference type="Proteomes" id="UP000711488">
    <property type="component" value="Unassembled WGS sequence"/>
</dbReference>
<reference evidence="8" key="3">
    <citation type="submission" date="2019-06" db="EMBL/GenBank/DDBJ databases">
        <authorList>
            <person name="Poynton C."/>
            <person name="Hasenbein S."/>
            <person name="Benoit J.B."/>
            <person name="Sepulveda M.S."/>
            <person name="Poelchau M.F."/>
            <person name="Murali S.C."/>
            <person name="Chen S."/>
            <person name="Glastad K.M."/>
            <person name="Werren J.H."/>
            <person name="Vineis J.H."/>
            <person name="Bowen J.L."/>
            <person name="Friedrich M."/>
            <person name="Jones J."/>
            <person name="Robertson H.M."/>
            <person name="Feyereisen R."/>
            <person name="Mechler-Hickson A."/>
            <person name="Mathers N."/>
            <person name="Lee C.E."/>
            <person name="Colbourne J.K."/>
            <person name="Biales A."/>
            <person name="Johnston J.S."/>
            <person name="Wellborn G.A."/>
            <person name="Rosendale A.J."/>
            <person name="Cridge A.G."/>
            <person name="Munoz-Torres M.C."/>
            <person name="Bain P.A."/>
            <person name="Manny A.R."/>
            <person name="Major K.M."/>
            <person name="Lambert F.N."/>
            <person name="Vulpe C.D."/>
            <person name="Tuck P."/>
            <person name="Blalock B.J."/>
            <person name="Lin Y.-Y."/>
            <person name="Smith M.E."/>
            <person name="Ochoa-Acuna H."/>
            <person name="Chen M.-J.M."/>
            <person name="Childers C.P."/>
            <person name="Qu J."/>
            <person name="Dugan S."/>
            <person name="Lee S.L."/>
            <person name="Chao H."/>
            <person name="Dinh H."/>
            <person name="Han Y."/>
            <person name="Doddapaneni H."/>
            <person name="Worley K.C."/>
            <person name="Muzny D.M."/>
            <person name="Gibbs R.A."/>
            <person name="Richards S."/>
        </authorList>
    </citation>
    <scope>NUCLEOTIDE SEQUENCE</scope>
    <source>
        <strain evidence="8">HAZT.00-mixed</strain>
        <tissue evidence="8">Whole organism</tissue>
    </source>
</reference>
<dbReference type="GO" id="GO:0046872">
    <property type="term" value="F:metal ion binding"/>
    <property type="evidence" value="ECO:0007669"/>
    <property type="project" value="UniProtKB-KW"/>
</dbReference>
<reference evidence="8" key="2">
    <citation type="journal article" date="2018" name="Environ. Sci. Technol.">
        <title>The Toxicogenome of Hyalella azteca: A Model for Sediment Ecotoxicology and Evolutionary Toxicology.</title>
        <authorList>
            <person name="Poynton H.C."/>
            <person name="Hasenbein S."/>
            <person name="Benoit J.B."/>
            <person name="Sepulveda M.S."/>
            <person name="Poelchau M.F."/>
            <person name="Hughes D.S.T."/>
            <person name="Murali S.C."/>
            <person name="Chen S."/>
            <person name="Glastad K.M."/>
            <person name="Goodisman M.A.D."/>
            <person name="Werren J.H."/>
            <person name="Vineis J.H."/>
            <person name="Bowen J.L."/>
            <person name="Friedrich M."/>
            <person name="Jones J."/>
            <person name="Robertson H.M."/>
            <person name="Feyereisen R."/>
            <person name="Mechler-Hickson A."/>
            <person name="Mathers N."/>
            <person name="Lee C.E."/>
            <person name="Colbourne J.K."/>
            <person name="Biales A."/>
            <person name="Johnston J.S."/>
            <person name="Wellborn G.A."/>
            <person name="Rosendale A.J."/>
            <person name="Cridge A.G."/>
            <person name="Munoz-Torres M.C."/>
            <person name="Bain P.A."/>
            <person name="Manny A.R."/>
            <person name="Major K.M."/>
            <person name="Lambert F.N."/>
            <person name="Vulpe C.D."/>
            <person name="Tuck P."/>
            <person name="Blalock B.J."/>
            <person name="Lin Y.Y."/>
            <person name="Smith M.E."/>
            <person name="Ochoa-Acuna H."/>
            <person name="Chen M.M."/>
            <person name="Childers C.P."/>
            <person name="Qu J."/>
            <person name="Dugan S."/>
            <person name="Lee S.L."/>
            <person name="Chao H."/>
            <person name="Dinh H."/>
            <person name="Han Y."/>
            <person name="Doddapaneni H."/>
            <person name="Worley K.C."/>
            <person name="Muzny D.M."/>
            <person name="Gibbs R.A."/>
            <person name="Richards S."/>
        </authorList>
    </citation>
    <scope>NUCLEOTIDE SEQUENCE</scope>
    <source>
        <strain evidence="8">HAZT.00-mixed</strain>
        <tissue evidence="8">Whole organism</tissue>
    </source>
</reference>
<dbReference type="OrthoDB" id="103349at2759"/>
<reference evidence="8" key="1">
    <citation type="submission" date="2014-08" db="EMBL/GenBank/DDBJ databases">
        <authorList>
            <person name="Murali S."/>
            <person name="Richards S."/>
            <person name="Bandaranaike D."/>
            <person name="Bellair M."/>
            <person name="Blankenburg K."/>
            <person name="Chao H."/>
            <person name="Dinh H."/>
            <person name="Doddapaneni H."/>
            <person name="Dugan-Rocha S."/>
            <person name="Elkadiri S."/>
            <person name="Gnanaolivu R."/>
            <person name="Hughes D."/>
            <person name="Lee S."/>
            <person name="Li M."/>
            <person name="Ming W."/>
            <person name="Munidasa M."/>
            <person name="Muniz J."/>
            <person name="Nguyen L."/>
            <person name="Osuji N."/>
            <person name="Pu L.-L."/>
            <person name="Puazo M."/>
            <person name="Skinner E."/>
            <person name="Qu C."/>
            <person name="Quiroz J."/>
            <person name="Raj R."/>
            <person name="Weissenberger G."/>
            <person name="Xin Y."/>
            <person name="Zou X."/>
            <person name="Han Y."/>
            <person name="Worley K."/>
            <person name="Muzny D."/>
            <person name="Gibbs R."/>
        </authorList>
    </citation>
    <scope>NUCLEOTIDE SEQUENCE</scope>
    <source>
        <strain evidence="8">HAZT.00-mixed</strain>
        <tissue evidence="8">Whole organism</tissue>
    </source>
</reference>
<evidence type="ECO:0000256" key="3">
    <source>
        <dbReference type="ARBA" id="ARBA00022723"/>
    </source>
</evidence>
<feature type="domain" description="Sulfatase N-terminal" evidence="7">
    <location>
        <begin position="2"/>
        <end position="94"/>
    </location>
</feature>
<dbReference type="PANTHER" id="PTHR10342:SF274">
    <property type="entry name" value="ARYLSULFATASE B"/>
    <property type="match status" value="1"/>
</dbReference>
<dbReference type="InterPro" id="IPR047115">
    <property type="entry name" value="ARSB"/>
</dbReference>
<feature type="region of interest" description="Disordered" evidence="6">
    <location>
        <begin position="268"/>
        <end position="293"/>
    </location>
</feature>
<proteinExistence type="inferred from homology"/>
<evidence type="ECO:0000256" key="5">
    <source>
        <dbReference type="ARBA" id="ARBA00023180"/>
    </source>
</evidence>
<evidence type="ECO:0000256" key="4">
    <source>
        <dbReference type="ARBA" id="ARBA00022837"/>
    </source>
</evidence>
<dbReference type="SUPFAM" id="SSF53649">
    <property type="entry name" value="Alkaline phosphatase-like"/>
    <property type="match status" value="1"/>
</dbReference>
<dbReference type="InterPro" id="IPR000917">
    <property type="entry name" value="Sulfatase_N"/>
</dbReference>
<dbReference type="GO" id="GO:0008484">
    <property type="term" value="F:sulfuric ester hydrolase activity"/>
    <property type="evidence" value="ECO:0007669"/>
    <property type="project" value="InterPro"/>
</dbReference>
<organism evidence="8">
    <name type="scientific">Hyalella azteca</name>
    <name type="common">Amphipod</name>
    <dbReference type="NCBI Taxonomy" id="294128"/>
    <lineage>
        <taxon>Eukaryota</taxon>
        <taxon>Metazoa</taxon>
        <taxon>Ecdysozoa</taxon>
        <taxon>Arthropoda</taxon>
        <taxon>Crustacea</taxon>
        <taxon>Multicrustacea</taxon>
        <taxon>Malacostraca</taxon>
        <taxon>Eumalacostraca</taxon>
        <taxon>Peracarida</taxon>
        <taxon>Amphipoda</taxon>
        <taxon>Senticaudata</taxon>
        <taxon>Talitrida</taxon>
        <taxon>Talitroidea</taxon>
        <taxon>Hyalellidae</taxon>
        <taxon>Hyalella</taxon>
    </lineage>
</organism>
<sequence length="293" mass="32424">MVSALDDAVGIVVSALRSSGLYNNSVIVFTSDNGGSTKGAGSNWPLKGHKSTLWEGGVRVPGFVHSPLLSSPGVYRGLFHAVDWFATIAGLAGAAVPPEVDGVDQWAALAGREAPARDSFVYNIAYSQDALKAAVREGDYKLVVGETRGNVWVKPGIAEQRLAQKNRKDDETDEEEIREEKIRGEEETTQEFMINCDALSRKDCRNRNKEINAYRSYKKVKDFFKDGLELRLYDLHSDPNEKEDLSALHPGMVRSLLRRLLQELPRAQASDNPPMDMAGDPRRFGSVWSPGWC</sequence>
<dbReference type="Pfam" id="PF00884">
    <property type="entry name" value="Sulfatase"/>
    <property type="match status" value="1"/>
</dbReference>
<accession>A0A6A0H2M9</accession>
<comment type="similarity">
    <text evidence="2">Belongs to the sulfatase family.</text>
</comment>
<dbReference type="AlphaFoldDB" id="A0A6A0H2M9"/>
<name>A0A6A0H2M9_HYAAZ</name>
<dbReference type="PANTHER" id="PTHR10342">
    <property type="entry name" value="ARYLSULFATASE"/>
    <property type="match status" value="1"/>
</dbReference>
<evidence type="ECO:0000256" key="2">
    <source>
        <dbReference type="ARBA" id="ARBA00008779"/>
    </source>
</evidence>
<comment type="caution">
    <text evidence="8">The sequence shown here is derived from an EMBL/GenBank/DDBJ whole genome shotgun (WGS) entry which is preliminary data.</text>
</comment>
<dbReference type="Gene3D" id="3.40.720.10">
    <property type="entry name" value="Alkaline Phosphatase, subunit A"/>
    <property type="match status" value="1"/>
</dbReference>
<keyword evidence="4" id="KW-0106">Calcium</keyword>
<evidence type="ECO:0000256" key="1">
    <source>
        <dbReference type="ARBA" id="ARBA00001913"/>
    </source>
</evidence>
<dbReference type="InterPro" id="IPR017850">
    <property type="entry name" value="Alkaline_phosphatase_core_sf"/>
</dbReference>
<dbReference type="Gene3D" id="3.30.1120.10">
    <property type="match status" value="1"/>
</dbReference>
<evidence type="ECO:0000256" key="6">
    <source>
        <dbReference type="SAM" id="MobiDB-lite"/>
    </source>
</evidence>
<keyword evidence="3" id="KW-0479">Metal-binding</keyword>
<evidence type="ECO:0000313" key="8">
    <source>
        <dbReference type="EMBL" id="KAA0197313.1"/>
    </source>
</evidence>
<keyword evidence="5" id="KW-0325">Glycoprotein</keyword>
<dbReference type="EMBL" id="JQDR03008321">
    <property type="protein sequence ID" value="KAA0197313.1"/>
    <property type="molecule type" value="Genomic_DNA"/>
</dbReference>
<evidence type="ECO:0000259" key="7">
    <source>
        <dbReference type="Pfam" id="PF00884"/>
    </source>
</evidence>
<comment type="cofactor">
    <cofactor evidence="1">
        <name>Ca(2+)</name>
        <dbReference type="ChEBI" id="CHEBI:29108"/>
    </cofactor>
</comment>
<protein>
    <recommendedName>
        <fullName evidence="7">Sulfatase N-terminal domain-containing protein</fullName>
    </recommendedName>
</protein>